<evidence type="ECO:0000256" key="1">
    <source>
        <dbReference type="ARBA" id="ARBA00006484"/>
    </source>
</evidence>
<evidence type="ECO:0000256" key="2">
    <source>
        <dbReference type="ARBA" id="ARBA00023002"/>
    </source>
</evidence>
<gene>
    <name evidence="3" type="ORF">DKW60_01330</name>
</gene>
<comment type="similarity">
    <text evidence="1">Belongs to the short-chain dehydrogenases/reductases (SDR) family.</text>
</comment>
<keyword evidence="2" id="KW-0560">Oxidoreductase</keyword>
<dbReference type="Proteomes" id="UP000245539">
    <property type="component" value="Unassembled WGS sequence"/>
</dbReference>
<reference evidence="3 4" key="1">
    <citation type="submission" date="2018-05" db="EMBL/GenBank/DDBJ databases">
        <title>Leucothrix arctica sp. nov., isolated from Arctic seawater.</title>
        <authorList>
            <person name="Choi A."/>
            <person name="Baek K."/>
        </authorList>
    </citation>
    <scope>NUCLEOTIDE SEQUENCE [LARGE SCALE GENOMIC DNA]</scope>
    <source>
        <strain evidence="3 4">JCM 18388</strain>
    </source>
</reference>
<dbReference type="OrthoDB" id="9810734at2"/>
<dbReference type="SUPFAM" id="SSF51735">
    <property type="entry name" value="NAD(P)-binding Rossmann-fold domains"/>
    <property type="match status" value="1"/>
</dbReference>
<dbReference type="PANTHER" id="PTHR44169">
    <property type="entry name" value="NADPH-DEPENDENT 1-ACYLDIHYDROXYACETONE PHOSPHATE REDUCTASE"/>
    <property type="match status" value="1"/>
</dbReference>
<dbReference type="RefSeq" id="WP_109835863.1">
    <property type="nucleotide sequence ID" value="NZ_QGKM01000003.1"/>
</dbReference>
<name>A0A317CQW1_9GAMM</name>
<dbReference type="PANTHER" id="PTHR44169:SF6">
    <property type="entry name" value="NADPH-DEPENDENT 1-ACYLDIHYDROXYACETONE PHOSPHATE REDUCTASE"/>
    <property type="match status" value="1"/>
</dbReference>
<dbReference type="CDD" id="cd05374">
    <property type="entry name" value="17beta-HSD-like_SDR_c"/>
    <property type="match status" value="1"/>
</dbReference>
<dbReference type="PROSITE" id="PS00061">
    <property type="entry name" value="ADH_SHORT"/>
    <property type="match status" value="1"/>
</dbReference>
<proteinExistence type="inferred from homology"/>
<protein>
    <submittedName>
        <fullName evidence="3">Short-chain dehydrogenase</fullName>
    </submittedName>
</protein>
<accession>A0A317CQW1</accession>
<dbReference type="Gene3D" id="3.40.50.720">
    <property type="entry name" value="NAD(P)-binding Rossmann-like Domain"/>
    <property type="match status" value="1"/>
</dbReference>
<dbReference type="AlphaFoldDB" id="A0A317CQW1"/>
<evidence type="ECO:0000313" key="3">
    <source>
        <dbReference type="EMBL" id="PWR00492.1"/>
    </source>
</evidence>
<dbReference type="GO" id="GO:0016491">
    <property type="term" value="F:oxidoreductase activity"/>
    <property type="evidence" value="ECO:0007669"/>
    <property type="project" value="UniProtKB-KW"/>
</dbReference>
<organism evidence="3 4">
    <name type="scientific">Leucothrix pacifica</name>
    <dbReference type="NCBI Taxonomy" id="1247513"/>
    <lineage>
        <taxon>Bacteria</taxon>
        <taxon>Pseudomonadati</taxon>
        <taxon>Pseudomonadota</taxon>
        <taxon>Gammaproteobacteria</taxon>
        <taxon>Thiotrichales</taxon>
        <taxon>Thiotrichaceae</taxon>
        <taxon>Leucothrix</taxon>
    </lineage>
</organism>
<dbReference type="InterPro" id="IPR036291">
    <property type="entry name" value="NAD(P)-bd_dom_sf"/>
</dbReference>
<comment type="caution">
    <text evidence="3">The sequence shown here is derived from an EMBL/GenBank/DDBJ whole genome shotgun (WGS) entry which is preliminary data.</text>
</comment>
<keyword evidence="4" id="KW-1185">Reference proteome</keyword>
<evidence type="ECO:0000313" key="4">
    <source>
        <dbReference type="Proteomes" id="UP000245539"/>
    </source>
</evidence>
<dbReference type="InterPro" id="IPR020904">
    <property type="entry name" value="Sc_DH/Rdtase_CS"/>
</dbReference>
<dbReference type="PRINTS" id="PR00081">
    <property type="entry name" value="GDHRDH"/>
</dbReference>
<dbReference type="InterPro" id="IPR002347">
    <property type="entry name" value="SDR_fam"/>
</dbReference>
<sequence>MKNILITGCSSGIGHCVAHGLKDRGYRVLATARKPEDLEKLASEGLEALYLEVSDSKSIQTLVEQVHERCEGELYAVFHNGAYGQPGAVEDLSRETLEKQFATNFFGWMELNNLLIPLLRRQDAARIIFNSSVLGLISLPYRGAYNASKYAIEGMADTLRLELNASNVDVCLIEPGPVTSDFRKNALAALKANVDLDNSVHAKKYRGQIKRMEKVGPSAPFTLPADAVLQKVIHALESKKPKAHYYVTFPTYLFGFLKRILPTRWLDKVLLYVSKSEMQ</sequence>
<dbReference type="Pfam" id="PF00106">
    <property type="entry name" value="adh_short"/>
    <property type="match status" value="1"/>
</dbReference>
<dbReference type="EMBL" id="QGKM01000003">
    <property type="protein sequence ID" value="PWR00492.1"/>
    <property type="molecule type" value="Genomic_DNA"/>
</dbReference>